<dbReference type="Gene3D" id="3.40.50.150">
    <property type="entry name" value="Vaccinia Virus protein VP39"/>
    <property type="match status" value="1"/>
</dbReference>
<dbReference type="InterPro" id="IPR006901">
    <property type="entry name" value="TrmK"/>
</dbReference>
<evidence type="ECO:0000313" key="2">
    <source>
        <dbReference type="Proteomes" id="UP000029518"/>
    </source>
</evidence>
<dbReference type="OrthoDB" id="5881184at2"/>
<evidence type="ECO:0000313" key="1">
    <source>
        <dbReference type="EMBL" id="AIQ60258.1"/>
    </source>
</evidence>
<name>A0A089LM56_PAEBO</name>
<dbReference type="PANTHER" id="PTHR38451">
    <property type="entry name" value="TRNA (ADENINE(22)-N(1))-METHYLTRANSFERASE"/>
    <property type="match status" value="1"/>
</dbReference>
<dbReference type="SUPFAM" id="SSF53335">
    <property type="entry name" value="S-adenosyl-L-methionine-dependent methyltransferases"/>
    <property type="match status" value="1"/>
</dbReference>
<organism evidence="1 2">
    <name type="scientific">Paenibacillus borealis</name>
    <dbReference type="NCBI Taxonomy" id="160799"/>
    <lineage>
        <taxon>Bacteria</taxon>
        <taxon>Bacillati</taxon>
        <taxon>Bacillota</taxon>
        <taxon>Bacilli</taxon>
        <taxon>Bacillales</taxon>
        <taxon>Paenibacillaceae</taxon>
        <taxon>Paenibacillus</taxon>
    </lineage>
</organism>
<gene>
    <name evidence="1" type="ORF">PBOR_27405</name>
</gene>
<dbReference type="PANTHER" id="PTHR38451:SF1">
    <property type="entry name" value="TRNA (ADENINE(22)-N(1))-METHYLTRANSFERASE"/>
    <property type="match status" value="1"/>
</dbReference>
<dbReference type="HOGENOM" id="CLU_071037_0_0_9"/>
<dbReference type="KEGG" id="pbd:PBOR_27405"/>
<dbReference type="GO" id="GO:0160105">
    <property type="term" value="F:tRNA (adenine(22)-N1)-methyltransferase activity"/>
    <property type="evidence" value="ECO:0007669"/>
    <property type="project" value="InterPro"/>
</dbReference>
<dbReference type="Gene3D" id="1.10.287.1890">
    <property type="match status" value="1"/>
</dbReference>
<dbReference type="Proteomes" id="UP000029518">
    <property type="component" value="Chromosome"/>
</dbReference>
<dbReference type="RefSeq" id="WP_042216781.1">
    <property type="nucleotide sequence ID" value="NZ_CP009285.1"/>
</dbReference>
<dbReference type="GO" id="GO:0032259">
    <property type="term" value="P:methylation"/>
    <property type="evidence" value="ECO:0007669"/>
    <property type="project" value="UniProtKB-KW"/>
</dbReference>
<protein>
    <submittedName>
        <fullName evidence="1">SAM-dependent methyltransferase</fullName>
    </submittedName>
</protein>
<dbReference type="AlphaFoldDB" id="A0A089LM56"/>
<dbReference type="Pfam" id="PF04816">
    <property type="entry name" value="TrmK"/>
    <property type="match status" value="1"/>
</dbReference>
<reference evidence="1" key="1">
    <citation type="submission" date="2014-08" db="EMBL/GenBank/DDBJ databases">
        <title>Comparative genomics of the Paenibacillus odorifer group.</title>
        <authorList>
            <person name="den Bakker H.C."/>
            <person name="Tsai Y.-C.Y.-C."/>
            <person name="Martin N."/>
            <person name="Korlach J."/>
            <person name="Wiedmann M."/>
        </authorList>
    </citation>
    <scope>NUCLEOTIDE SEQUENCE [LARGE SCALE GENOMIC DNA]</scope>
    <source>
        <strain evidence="1">DSM 13188</strain>
    </source>
</reference>
<accession>A0A089LM56</accession>
<proteinExistence type="predicted"/>
<sequence>MNNVKLSERLQLLLEQVPEGSRLADIGSDHALLPVAAVISGRVPSAIAGEVNLGPYEAAGRGVAEAGLSKQIAVRRGDGLEVLEPGEADTITIAGMGGSLIAAILERGQKQGKLAGVKTLALQPNVGEDILRRWLLGNGWVLISEHILEEDGKTYEILTAVPEGSEAGRTNEQLYQEYAPAGGKVAFDQALLLQMGPWLLQAPNEVFMAKWQGEISKLEGILTSLSRSELEAAEEKRSKISAQIKRIAEVLECLPKDRL</sequence>
<keyword evidence="2" id="KW-1185">Reference proteome</keyword>
<dbReference type="PIRSF" id="PIRSF018637">
    <property type="entry name" value="TrmK"/>
    <property type="match status" value="1"/>
</dbReference>
<dbReference type="InterPro" id="IPR029063">
    <property type="entry name" value="SAM-dependent_MTases_sf"/>
</dbReference>
<keyword evidence="1" id="KW-0489">Methyltransferase</keyword>
<keyword evidence="1" id="KW-0808">Transferase</keyword>
<dbReference type="EMBL" id="CP009285">
    <property type="protein sequence ID" value="AIQ60258.1"/>
    <property type="molecule type" value="Genomic_DNA"/>
</dbReference>